<accession>A0A644YQI2</accession>
<reference evidence="1" key="1">
    <citation type="submission" date="2019-08" db="EMBL/GenBank/DDBJ databases">
        <authorList>
            <person name="Kucharzyk K."/>
            <person name="Murdoch R.W."/>
            <person name="Higgins S."/>
            <person name="Loffler F."/>
        </authorList>
    </citation>
    <scope>NUCLEOTIDE SEQUENCE</scope>
</reference>
<gene>
    <name evidence="1" type="ORF">SDC9_76665</name>
</gene>
<comment type="caution">
    <text evidence="1">The sequence shown here is derived from an EMBL/GenBank/DDBJ whole genome shotgun (WGS) entry which is preliminary data.</text>
</comment>
<dbReference type="AlphaFoldDB" id="A0A644YQI2"/>
<evidence type="ECO:0000313" key="1">
    <source>
        <dbReference type="EMBL" id="MPM30121.1"/>
    </source>
</evidence>
<organism evidence="1">
    <name type="scientific">bioreactor metagenome</name>
    <dbReference type="NCBI Taxonomy" id="1076179"/>
    <lineage>
        <taxon>unclassified sequences</taxon>
        <taxon>metagenomes</taxon>
        <taxon>ecological metagenomes</taxon>
    </lineage>
</organism>
<name>A0A644YQI2_9ZZZZ</name>
<sequence>MGYDFLREEYPETISMEQLYRICHISKRKALWLLEHDVIPCEDSGKQTRRFRIQLKDVINFLIKRDAGELDAAIPCGAFSSSSHSKPYTYLDSETLFSLLIERWQDAPDMLTVKLAEALCGYGTTTMNRWLQLGHVRGVSYYGVNLISKESLVEYLASPEGQRISVKSEVHRLLLEEFCAEHQTSGMAFSSMSL</sequence>
<proteinExistence type="predicted"/>
<protein>
    <submittedName>
        <fullName evidence="1">Uncharacterized protein</fullName>
    </submittedName>
</protein>
<dbReference type="EMBL" id="VSSQ01005702">
    <property type="protein sequence ID" value="MPM30121.1"/>
    <property type="molecule type" value="Genomic_DNA"/>
</dbReference>